<keyword evidence="2" id="KW-0238">DNA-binding</keyword>
<dbReference type="Proteomes" id="UP001454036">
    <property type="component" value="Unassembled WGS sequence"/>
</dbReference>
<dbReference type="AlphaFoldDB" id="A0AAV3R9F5"/>
<keyword evidence="3" id="KW-1185">Reference proteome</keyword>
<accession>A0AAV3R9F5</accession>
<dbReference type="InterPro" id="IPR002913">
    <property type="entry name" value="START_lipid-bd_dom"/>
</dbReference>
<gene>
    <name evidence="2" type="ORF">LIER_41314</name>
</gene>
<reference evidence="2 3" key="1">
    <citation type="submission" date="2024-01" db="EMBL/GenBank/DDBJ databases">
        <title>The complete chloroplast genome sequence of Lithospermum erythrorhizon: insights into the phylogenetic relationship among Boraginaceae species and the maternal lineages of purple gromwells.</title>
        <authorList>
            <person name="Okada T."/>
            <person name="Watanabe K."/>
        </authorList>
    </citation>
    <scope>NUCLEOTIDE SEQUENCE [LARGE SCALE GENOMIC DNA]</scope>
</reference>
<name>A0AAV3R9F5_LITER</name>
<dbReference type="EMBL" id="BAABME010025534">
    <property type="protein sequence ID" value="GAA0172301.1"/>
    <property type="molecule type" value="Genomic_DNA"/>
</dbReference>
<sequence>MMMFLQFTQHFMNSTSGQHRSTSRHPPMDAGPAGLLSIAEETVTEFLSKATGTAVEWVQMPGMKPGPDSNGIIAISHGCTGVAAHACGLVGLEPTRAISCYSSHIAFNLSVTDIAIVVLWMFLTCCQQPMVEPLNSCTCSSMRLQLWRQLVTSV</sequence>
<evidence type="ECO:0000313" key="3">
    <source>
        <dbReference type="Proteomes" id="UP001454036"/>
    </source>
</evidence>
<proteinExistence type="predicted"/>
<dbReference type="GO" id="GO:0008289">
    <property type="term" value="F:lipid binding"/>
    <property type="evidence" value="ECO:0007669"/>
    <property type="project" value="InterPro"/>
</dbReference>
<comment type="caution">
    <text evidence="2">The sequence shown here is derived from an EMBL/GenBank/DDBJ whole genome shotgun (WGS) entry which is preliminary data.</text>
</comment>
<dbReference type="GO" id="GO:0003700">
    <property type="term" value="F:DNA-binding transcription factor activity"/>
    <property type="evidence" value="ECO:0007669"/>
    <property type="project" value="InterPro"/>
</dbReference>
<feature type="domain" description="START" evidence="1">
    <location>
        <begin position="38"/>
        <end position="95"/>
    </location>
</feature>
<dbReference type="InterPro" id="IPR044830">
    <property type="entry name" value="HD-Zip_III"/>
</dbReference>
<protein>
    <submittedName>
        <fullName evidence="2">Homeodomain transcription factor</fullName>
    </submittedName>
</protein>
<dbReference type="PANTHER" id="PTHR45950">
    <property type="entry name" value="HOMEOBOX-LEUCINE ZIPPER PROTEIN ATHB-14"/>
    <property type="match status" value="1"/>
</dbReference>
<keyword evidence="2" id="KW-0371">Homeobox</keyword>
<dbReference type="Pfam" id="PF01852">
    <property type="entry name" value="START"/>
    <property type="match status" value="1"/>
</dbReference>
<dbReference type="PANTHER" id="PTHR45950:SF1">
    <property type="entry name" value="HOMEOBOX-LEUCINE ZIPPER PROTEIN ATHB-15"/>
    <property type="match status" value="1"/>
</dbReference>
<dbReference type="GO" id="GO:0003677">
    <property type="term" value="F:DNA binding"/>
    <property type="evidence" value="ECO:0007669"/>
    <property type="project" value="UniProtKB-KW"/>
</dbReference>
<evidence type="ECO:0000313" key="2">
    <source>
        <dbReference type="EMBL" id="GAA0172301.1"/>
    </source>
</evidence>
<organism evidence="2 3">
    <name type="scientific">Lithospermum erythrorhizon</name>
    <name type="common">Purple gromwell</name>
    <name type="synonym">Lithospermum officinale var. erythrorhizon</name>
    <dbReference type="NCBI Taxonomy" id="34254"/>
    <lineage>
        <taxon>Eukaryota</taxon>
        <taxon>Viridiplantae</taxon>
        <taxon>Streptophyta</taxon>
        <taxon>Embryophyta</taxon>
        <taxon>Tracheophyta</taxon>
        <taxon>Spermatophyta</taxon>
        <taxon>Magnoliopsida</taxon>
        <taxon>eudicotyledons</taxon>
        <taxon>Gunneridae</taxon>
        <taxon>Pentapetalae</taxon>
        <taxon>asterids</taxon>
        <taxon>lamiids</taxon>
        <taxon>Boraginales</taxon>
        <taxon>Boraginaceae</taxon>
        <taxon>Boraginoideae</taxon>
        <taxon>Lithospermeae</taxon>
        <taxon>Lithospermum</taxon>
    </lineage>
</organism>
<evidence type="ECO:0000259" key="1">
    <source>
        <dbReference type="Pfam" id="PF01852"/>
    </source>
</evidence>